<comment type="caution">
    <text evidence="2">The sequence shown here is derived from an EMBL/GenBank/DDBJ whole genome shotgun (WGS) entry which is preliminary data.</text>
</comment>
<feature type="compositionally biased region" description="Low complexity" evidence="1">
    <location>
        <begin position="291"/>
        <end position="300"/>
    </location>
</feature>
<protein>
    <submittedName>
        <fullName evidence="2">Uncharacterized protein</fullName>
    </submittedName>
</protein>
<accession>A0AAN7AQT1</accession>
<sequence>MSVTVPPVTNDHWSYAHGEFFVEVSGHNLHRRATIPEIRTQFEGTPDSSKDRPAHWYEAQLVHLPPSKNKDTAKMRLYEALNGGKLAVPREVLKVEADLKKEWTKRDREAKQAHKNQSTTTNTAKGGTKRKATDDNAHPGSGSTTTAKKARTIATPKPKAAPKPAAEPAPAKKQTARRGGSSASTASSRAVPSQPAPSAPEPTKQRTKQTARCSRGRGGSQAASSSSRPAPAPSSSAPKPSRPIQTARRVWNGPIGGHTKANNPPQYGSTPSAWDSYTNHNDDPPPPYPGSPTYLNLSPARSPPLPPLGLLNGRYELQTEDPAFRSHDSGMILTLDGDALWGSFELGPLTGIWLLETRPYQSSHERLYIQWNGRMVEFVGRRVSGRGETRSEVSAFEMRTEWAERGLMLVGISL</sequence>
<evidence type="ECO:0000313" key="3">
    <source>
        <dbReference type="Proteomes" id="UP001303160"/>
    </source>
</evidence>
<reference evidence="2" key="1">
    <citation type="journal article" date="2023" name="Mol. Phylogenet. Evol.">
        <title>Genome-scale phylogeny and comparative genomics of the fungal order Sordariales.</title>
        <authorList>
            <person name="Hensen N."/>
            <person name="Bonometti L."/>
            <person name="Westerberg I."/>
            <person name="Brannstrom I.O."/>
            <person name="Guillou S."/>
            <person name="Cros-Aarteil S."/>
            <person name="Calhoun S."/>
            <person name="Haridas S."/>
            <person name="Kuo A."/>
            <person name="Mondo S."/>
            <person name="Pangilinan J."/>
            <person name="Riley R."/>
            <person name="LaButti K."/>
            <person name="Andreopoulos B."/>
            <person name="Lipzen A."/>
            <person name="Chen C."/>
            <person name="Yan M."/>
            <person name="Daum C."/>
            <person name="Ng V."/>
            <person name="Clum A."/>
            <person name="Steindorff A."/>
            <person name="Ohm R.A."/>
            <person name="Martin F."/>
            <person name="Silar P."/>
            <person name="Natvig D.O."/>
            <person name="Lalanne C."/>
            <person name="Gautier V."/>
            <person name="Ament-Velasquez S.L."/>
            <person name="Kruys A."/>
            <person name="Hutchinson M.I."/>
            <person name="Powell A.J."/>
            <person name="Barry K."/>
            <person name="Miller A.N."/>
            <person name="Grigoriev I.V."/>
            <person name="Debuchy R."/>
            <person name="Gladieux P."/>
            <person name="Hiltunen Thoren M."/>
            <person name="Johannesson H."/>
        </authorList>
    </citation>
    <scope>NUCLEOTIDE SEQUENCE</scope>
    <source>
        <strain evidence="2">CBS 315.58</strain>
    </source>
</reference>
<proteinExistence type="predicted"/>
<feature type="compositionally biased region" description="Low complexity" evidence="1">
    <location>
        <begin position="144"/>
        <end position="158"/>
    </location>
</feature>
<feature type="compositionally biased region" description="Low complexity" evidence="1">
    <location>
        <begin position="220"/>
        <end position="243"/>
    </location>
</feature>
<reference evidence="2" key="2">
    <citation type="submission" date="2023-05" db="EMBL/GenBank/DDBJ databases">
        <authorList>
            <consortium name="Lawrence Berkeley National Laboratory"/>
            <person name="Steindorff A."/>
            <person name="Hensen N."/>
            <person name="Bonometti L."/>
            <person name="Westerberg I."/>
            <person name="Brannstrom I.O."/>
            <person name="Guillou S."/>
            <person name="Cros-Aarteil S."/>
            <person name="Calhoun S."/>
            <person name="Haridas S."/>
            <person name="Kuo A."/>
            <person name="Mondo S."/>
            <person name="Pangilinan J."/>
            <person name="Riley R."/>
            <person name="Labutti K."/>
            <person name="Andreopoulos B."/>
            <person name="Lipzen A."/>
            <person name="Chen C."/>
            <person name="Yanf M."/>
            <person name="Daum C."/>
            <person name="Ng V."/>
            <person name="Clum A."/>
            <person name="Ohm R."/>
            <person name="Martin F."/>
            <person name="Silar P."/>
            <person name="Natvig D."/>
            <person name="Lalanne C."/>
            <person name="Gautier V."/>
            <person name="Ament-Velasquez S.L."/>
            <person name="Kruys A."/>
            <person name="Hutchinson M.I."/>
            <person name="Powell A.J."/>
            <person name="Barry K."/>
            <person name="Miller A.N."/>
            <person name="Grigoriev I.V."/>
            <person name="Debuchy R."/>
            <person name="Gladieux P."/>
            <person name="Thoren M.H."/>
            <person name="Johannesson H."/>
        </authorList>
    </citation>
    <scope>NUCLEOTIDE SEQUENCE</scope>
    <source>
        <strain evidence="2">CBS 315.58</strain>
    </source>
</reference>
<feature type="compositionally biased region" description="Polar residues" evidence="1">
    <location>
        <begin position="260"/>
        <end position="279"/>
    </location>
</feature>
<name>A0AAN7AQT1_9PEZI</name>
<dbReference type="AlphaFoldDB" id="A0AAN7AQT1"/>
<organism evidence="2 3">
    <name type="scientific">Triangularia verruculosa</name>
    <dbReference type="NCBI Taxonomy" id="2587418"/>
    <lineage>
        <taxon>Eukaryota</taxon>
        <taxon>Fungi</taxon>
        <taxon>Dikarya</taxon>
        <taxon>Ascomycota</taxon>
        <taxon>Pezizomycotina</taxon>
        <taxon>Sordariomycetes</taxon>
        <taxon>Sordariomycetidae</taxon>
        <taxon>Sordariales</taxon>
        <taxon>Podosporaceae</taxon>
        <taxon>Triangularia</taxon>
    </lineage>
</organism>
<feature type="region of interest" description="Disordered" evidence="1">
    <location>
        <begin position="104"/>
        <end position="311"/>
    </location>
</feature>
<keyword evidence="3" id="KW-1185">Reference proteome</keyword>
<evidence type="ECO:0000313" key="2">
    <source>
        <dbReference type="EMBL" id="KAK4195923.1"/>
    </source>
</evidence>
<gene>
    <name evidence="2" type="ORF">QBC40DRAFT_268889</name>
</gene>
<feature type="compositionally biased region" description="Polar residues" evidence="1">
    <location>
        <begin position="115"/>
        <end position="125"/>
    </location>
</feature>
<feature type="compositionally biased region" description="Low complexity" evidence="1">
    <location>
        <begin position="168"/>
        <end position="190"/>
    </location>
</feature>
<evidence type="ECO:0000256" key="1">
    <source>
        <dbReference type="SAM" id="MobiDB-lite"/>
    </source>
</evidence>
<dbReference type="EMBL" id="MU863998">
    <property type="protein sequence ID" value="KAK4195923.1"/>
    <property type="molecule type" value="Genomic_DNA"/>
</dbReference>
<dbReference type="Proteomes" id="UP001303160">
    <property type="component" value="Unassembled WGS sequence"/>
</dbReference>